<gene>
    <name evidence="7" type="ORF">SKAU_G00334970</name>
</gene>
<dbReference type="OrthoDB" id="272549at2759"/>
<dbReference type="Gene3D" id="3.80.10.10">
    <property type="entry name" value="Ribonuclease Inhibitor"/>
    <property type="match status" value="1"/>
</dbReference>
<comment type="caution">
    <text evidence="7">The sequence shown here is derived from an EMBL/GenBank/DDBJ whole genome shotgun (WGS) entry which is preliminary data.</text>
</comment>
<evidence type="ECO:0000313" key="7">
    <source>
        <dbReference type="EMBL" id="KAJ8341206.1"/>
    </source>
</evidence>
<evidence type="ECO:0000256" key="1">
    <source>
        <dbReference type="ARBA" id="ARBA00022614"/>
    </source>
</evidence>
<evidence type="ECO:0000256" key="2">
    <source>
        <dbReference type="ARBA" id="ARBA00022737"/>
    </source>
</evidence>
<keyword evidence="6" id="KW-0472">Membrane</keyword>
<accession>A0A9Q1IIU5</accession>
<organism evidence="7 8">
    <name type="scientific">Synaphobranchus kaupii</name>
    <name type="common">Kaup's arrowtooth eel</name>
    <dbReference type="NCBI Taxonomy" id="118154"/>
    <lineage>
        <taxon>Eukaryota</taxon>
        <taxon>Metazoa</taxon>
        <taxon>Chordata</taxon>
        <taxon>Craniata</taxon>
        <taxon>Vertebrata</taxon>
        <taxon>Euteleostomi</taxon>
        <taxon>Actinopterygii</taxon>
        <taxon>Neopterygii</taxon>
        <taxon>Teleostei</taxon>
        <taxon>Anguilliformes</taxon>
        <taxon>Synaphobranchidae</taxon>
        <taxon>Synaphobranchus</taxon>
    </lineage>
</organism>
<dbReference type="PANTHER" id="PTHR24112:SF9">
    <property type="entry name" value="PROTEIN PHOSPHATASE 1 REGULATORY SUBUNIT 37"/>
    <property type="match status" value="1"/>
</dbReference>
<evidence type="ECO:0000256" key="3">
    <source>
        <dbReference type="ARBA" id="ARBA00038315"/>
    </source>
</evidence>
<dbReference type="PROSITE" id="PS51450">
    <property type="entry name" value="LRR"/>
    <property type="match status" value="2"/>
</dbReference>
<dbReference type="InterPro" id="IPR001611">
    <property type="entry name" value="Leu-rich_rpt"/>
</dbReference>
<evidence type="ECO:0000256" key="4">
    <source>
        <dbReference type="ARBA" id="ARBA00040684"/>
    </source>
</evidence>
<dbReference type="Proteomes" id="UP001152622">
    <property type="component" value="Chromosome 15"/>
</dbReference>
<dbReference type="AlphaFoldDB" id="A0A9Q1IIU5"/>
<evidence type="ECO:0000256" key="5">
    <source>
        <dbReference type="ARBA" id="ARBA00041209"/>
    </source>
</evidence>
<dbReference type="SUPFAM" id="SSF52047">
    <property type="entry name" value="RNI-like"/>
    <property type="match status" value="1"/>
</dbReference>
<reference evidence="7" key="1">
    <citation type="journal article" date="2023" name="Science">
        <title>Genome structures resolve the early diversification of teleost fishes.</title>
        <authorList>
            <person name="Parey E."/>
            <person name="Louis A."/>
            <person name="Montfort J."/>
            <person name="Bouchez O."/>
            <person name="Roques C."/>
            <person name="Iampietro C."/>
            <person name="Lluch J."/>
            <person name="Castinel A."/>
            <person name="Donnadieu C."/>
            <person name="Desvignes T."/>
            <person name="Floi Bucao C."/>
            <person name="Jouanno E."/>
            <person name="Wen M."/>
            <person name="Mejri S."/>
            <person name="Dirks R."/>
            <person name="Jansen H."/>
            <person name="Henkel C."/>
            <person name="Chen W.J."/>
            <person name="Zahm M."/>
            <person name="Cabau C."/>
            <person name="Klopp C."/>
            <person name="Thompson A.W."/>
            <person name="Robinson-Rechavi M."/>
            <person name="Braasch I."/>
            <person name="Lecointre G."/>
            <person name="Bobe J."/>
            <person name="Postlethwait J.H."/>
            <person name="Berthelot C."/>
            <person name="Roest Crollius H."/>
            <person name="Guiguen Y."/>
        </authorList>
    </citation>
    <scope>NUCLEOTIDE SEQUENCE</scope>
    <source>
        <strain evidence="7">WJC10195</strain>
    </source>
</reference>
<evidence type="ECO:0000256" key="6">
    <source>
        <dbReference type="SAM" id="Phobius"/>
    </source>
</evidence>
<dbReference type="Pfam" id="PF13516">
    <property type="entry name" value="LRR_6"/>
    <property type="match status" value="2"/>
</dbReference>
<dbReference type="PANTHER" id="PTHR24112">
    <property type="entry name" value="LEUCINE-RICH REPEAT, ISOFORM F-RELATED"/>
    <property type="match status" value="1"/>
</dbReference>
<dbReference type="InterPro" id="IPR032675">
    <property type="entry name" value="LRR_dom_sf"/>
</dbReference>
<keyword evidence="1" id="KW-0433">Leucine-rich repeat</keyword>
<keyword evidence="6" id="KW-0812">Transmembrane</keyword>
<name>A0A9Q1IIU5_SYNKA</name>
<dbReference type="InterPro" id="IPR051279">
    <property type="entry name" value="PP1-Reg/Actin-Interact_Protein"/>
</dbReference>
<sequence>MTSDCERLDYHACESLEDILKLVQFDLISLRETELEENGASSLLDMVLYYESAAHLDISSNTNLGILGWQSLSRLVQQSSFLWRLDACNMPIPEYPAQALSKALLGSRLTVLCLENTRLSGRPLFTLVGTLKGNTSLQKLYLANNNLNSFQDAMQLGDLLQYNRSLKSLDLSNNRISDAGLEEICEGLGAGKTGLRNLVLWNNRITHRSMVHLAKILPLVNTLETVNLGHNNLQNDGIRLLKESLIANRSIRRLGLVHTRVSCEGAVTLAEFIAESRQILRLDVRKNPVRTGGLMALSLALKINRSLIRLDLDTNPKEEKSQGKPPRCRPEGAQGELAGGLWVLLLTMWCVFVGFVSRL</sequence>
<protein>
    <recommendedName>
        <fullName evidence="4">Protein phosphatase 1 regulatory subunit 37</fullName>
    </recommendedName>
    <alternativeName>
        <fullName evidence="5">Leucine-rich repeat-containing protein 68</fullName>
    </alternativeName>
</protein>
<proteinExistence type="inferred from homology"/>
<dbReference type="SMART" id="SM00368">
    <property type="entry name" value="LRR_RI"/>
    <property type="match status" value="6"/>
</dbReference>
<keyword evidence="8" id="KW-1185">Reference proteome</keyword>
<comment type="similarity">
    <text evidence="3">Belongs to the PPP1R37 family.</text>
</comment>
<dbReference type="EMBL" id="JAINUF010000015">
    <property type="protein sequence ID" value="KAJ8341206.1"/>
    <property type="molecule type" value="Genomic_DNA"/>
</dbReference>
<feature type="transmembrane region" description="Helical" evidence="6">
    <location>
        <begin position="337"/>
        <end position="356"/>
    </location>
</feature>
<keyword evidence="2" id="KW-0677">Repeat</keyword>
<evidence type="ECO:0000313" key="8">
    <source>
        <dbReference type="Proteomes" id="UP001152622"/>
    </source>
</evidence>
<keyword evidence="6" id="KW-1133">Transmembrane helix</keyword>